<evidence type="ECO:0000313" key="2">
    <source>
        <dbReference type="Proteomes" id="UP000231279"/>
    </source>
</evidence>
<evidence type="ECO:0000313" key="1">
    <source>
        <dbReference type="EMBL" id="PIN24050.1"/>
    </source>
</evidence>
<comment type="caution">
    <text evidence="1">The sequence shown here is derived from an EMBL/GenBank/DDBJ whole genome shotgun (WGS) entry which is preliminary data.</text>
</comment>
<dbReference type="EMBL" id="NKXS01000470">
    <property type="protein sequence ID" value="PIN24050.1"/>
    <property type="molecule type" value="Genomic_DNA"/>
</dbReference>
<dbReference type="Proteomes" id="UP000231279">
    <property type="component" value="Unassembled WGS sequence"/>
</dbReference>
<gene>
    <name evidence="1" type="ORF">CDL12_03236</name>
</gene>
<dbReference type="AlphaFoldDB" id="A0A2G9I370"/>
<accession>A0A2G9I370</accession>
<name>A0A2G9I370_9LAMI</name>
<sequence>MKLNTTLFLCMKLQMLLQLLALLKYKIFLVSVLVLDDVHGHNFSTLQYLTDVSICFNNSCIFTLAITCAIKLPHTIHQIFFNQ</sequence>
<keyword evidence="2" id="KW-1185">Reference proteome</keyword>
<reference evidence="2" key="1">
    <citation type="journal article" date="2018" name="Gigascience">
        <title>Genome assembly of the Pink Ipe (Handroanthus impetiginosus, Bignoniaceae), a highly valued, ecologically keystone Neotropical timber forest tree.</title>
        <authorList>
            <person name="Silva-Junior O.B."/>
            <person name="Grattapaglia D."/>
            <person name="Novaes E."/>
            <person name="Collevatti R.G."/>
        </authorList>
    </citation>
    <scope>NUCLEOTIDE SEQUENCE [LARGE SCALE GENOMIC DNA]</scope>
    <source>
        <strain evidence="2">cv. UFG-1</strain>
    </source>
</reference>
<protein>
    <submittedName>
        <fullName evidence="1">Uncharacterized protein</fullName>
    </submittedName>
</protein>
<organism evidence="1 2">
    <name type="scientific">Handroanthus impetiginosus</name>
    <dbReference type="NCBI Taxonomy" id="429701"/>
    <lineage>
        <taxon>Eukaryota</taxon>
        <taxon>Viridiplantae</taxon>
        <taxon>Streptophyta</taxon>
        <taxon>Embryophyta</taxon>
        <taxon>Tracheophyta</taxon>
        <taxon>Spermatophyta</taxon>
        <taxon>Magnoliopsida</taxon>
        <taxon>eudicotyledons</taxon>
        <taxon>Gunneridae</taxon>
        <taxon>Pentapetalae</taxon>
        <taxon>asterids</taxon>
        <taxon>lamiids</taxon>
        <taxon>Lamiales</taxon>
        <taxon>Bignoniaceae</taxon>
        <taxon>Crescentiina</taxon>
        <taxon>Tabebuia alliance</taxon>
        <taxon>Handroanthus</taxon>
    </lineage>
</organism>
<proteinExistence type="predicted"/>